<feature type="compositionally biased region" description="Basic and acidic residues" evidence="5">
    <location>
        <begin position="321"/>
        <end position="332"/>
    </location>
</feature>
<evidence type="ECO:0000256" key="1">
    <source>
        <dbReference type="ARBA" id="ARBA00012513"/>
    </source>
</evidence>
<evidence type="ECO:0000256" key="3">
    <source>
        <dbReference type="ARBA" id="ARBA00022840"/>
    </source>
</evidence>
<feature type="domain" description="Protein kinase" evidence="6">
    <location>
        <begin position="147"/>
        <end position="462"/>
    </location>
</feature>
<dbReference type="GO" id="GO:0004674">
    <property type="term" value="F:protein serine/threonine kinase activity"/>
    <property type="evidence" value="ECO:0007669"/>
    <property type="project" value="UniProtKB-EC"/>
</dbReference>
<sequence>MGKRIAAERSHHQPQMPPQSETKTQPSDRSARKRKRSAVKASRVEKCPRLSDEQKKQFDWHENDDEDSSSSGSANVDQLQTPQQQHLARNQCPVNPRASLLSLATFASGGCSDNNNSYTTESPRPVYTLRPSVVNGTILRDLLSKAWRLGRPIGKGNFGEIFLASDDTVCPVSSENAKYVVKIEPHSNGPLFVEIHCLINTNQPQSVTEDKEASAIEKLPPRIPHGPPTGIPNYIASGTHFFGDGRYRFLVLPRFDRDLHSLIKNARVAQKSLLVLAIHIINVLEHLHDKGYCHNDIKAQNLMISKCKYLKRQAVQQGGKAKYDEHYEEKQQTTDSGNSSEQETNDDDYFIKNENKYALKQIVDIKEMDDVDEDEDFDDGATTNSNNSNSLDIYRTPVIKNKRRPRNNAVEFSGSNPMRSCRRNDNCNSRSMYEEMVKSHYLRPAKRVSYSELFNEDGYPVKADAKSEQSAESSDNDSDEFVPSFVRRSGGASASKRGARGRTSKRIVTRRQEAKQKQLKTENTDNPRNGGAKSKRTATQYQILPVEEEHIFLIDFGLASKYQDRGVHRPFIMDQRRAHDGTLEFTSRDAHLGAHSRRSDLECLGYNLLYWSEGYLPWKDVALQQQQEKVHRAKELFMTDVCEMLPHFYGKQVPKYLGEFLQQIGQLAYQERPNYERYRKIFKREYRRLGYDCSQMQLSSHEIHHTRVSIKDEVDGIGKFNLFDLNSKIASNLLRNSTYNTPFQDHSLTNRVSPKNLRSKSNKKSAKMLKFSWAEVLSQDPDQIARERAVKEFEREEVICPLHSRLPRRYEGKPTYAILAVEQSRRDKGLSVQEHNSEEANEQAEGAEEDEEAAGEEDVEDEEEAEEEEEEEDEEEVEVEEAEMNCDQQTVDNETESKQVRRARRQLRKNSSSNKVNQVHQFQELGKTKGTRKRSSKSKNINGHTQQQTQRIVGTPLTAVGGNNKRGCATRKEQTVTMASATGEMEQQPAKLKVSRNVAAVADDQVKQRRTRRCLYKTEADVENNYDTHNMQNDVYSVWQYDDENSYGKGRNVNSSSRHCRK</sequence>
<feature type="compositionally biased region" description="Basic residues" evidence="5">
    <location>
        <begin position="497"/>
        <end position="509"/>
    </location>
</feature>
<keyword evidence="3 4" id="KW-0067">ATP-binding</keyword>
<keyword evidence="2 4" id="KW-0547">Nucleotide-binding</keyword>
<feature type="compositionally biased region" description="Polar residues" evidence="5">
    <location>
        <begin position="333"/>
        <end position="342"/>
    </location>
</feature>
<dbReference type="EC" id="2.7.11.1" evidence="1"/>
<feature type="compositionally biased region" description="Acidic residues" evidence="5">
    <location>
        <begin position="839"/>
        <end position="884"/>
    </location>
</feature>
<keyword evidence="7" id="KW-1185">Reference proteome</keyword>
<reference evidence="8" key="1">
    <citation type="submission" date="2025-08" db="UniProtKB">
        <authorList>
            <consortium name="RefSeq"/>
        </authorList>
    </citation>
    <scope>IDENTIFICATION</scope>
    <source>
        <strain evidence="8">15085-1641.00</strain>
        <tissue evidence="8">Whole body</tissue>
    </source>
</reference>
<evidence type="ECO:0000313" key="8">
    <source>
        <dbReference type="RefSeq" id="XP_023174915.2"/>
    </source>
</evidence>
<name>A0A6J1M218_DROHY</name>
<accession>A0A6J1M218</accession>
<feature type="region of interest" description="Disordered" evidence="5">
    <location>
        <begin position="1"/>
        <end position="89"/>
    </location>
</feature>
<protein>
    <recommendedName>
        <fullName evidence="1">non-specific serine/threonine protein kinase</fullName>
        <ecNumber evidence="1">2.7.11.1</ecNumber>
    </recommendedName>
</protein>
<dbReference type="InterPro" id="IPR011009">
    <property type="entry name" value="Kinase-like_dom_sf"/>
</dbReference>
<dbReference type="InterPro" id="IPR000719">
    <property type="entry name" value="Prot_kinase_dom"/>
</dbReference>
<dbReference type="SUPFAM" id="SSF56112">
    <property type="entry name" value="Protein kinase-like (PK-like)"/>
    <property type="match status" value="1"/>
</dbReference>
<feature type="region of interest" description="Disordered" evidence="5">
    <location>
        <begin position="373"/>
        <end position="425"/>
    </location>
</feature>
<feature type="compositionally biased region" description="Low complexity" evidence="5">
    <location>
        <begin position="487"/>
        <end position="496"/>
    </location>
</feature>
<feature type="compositionally biased region" description="Basic and acidic residues" evidence="5">
    <location>
        <begin position="1"/>
        <end position="11"/>
    </location>
</feature>
<dbReference type="Gene3D" id="1.10.510.10">
    <property type="entry name" value="Transferase(Phosphotransferase) domain 1"/>
    <property type="match status" value="2"/>
</dbReference>
<feature type="compositionally biased region" description="Polar residues" evidence="5">
    <location>
        <begin position="74"/>
        <end position="88"/>
    </location>
</feature>
<dbReference type="PROSITE" id="PS00107">
    <property type="entry name" value="PROTEIN_KINASE_ATP"/>
    <property type="match status" value="1"/>
</dbReference>
<feature type="compositionally biased region" description="Basic and acidic residues" evidence="5">
    <location>
        <begin position="42"/>
        <end position="61"/>
    </location>
</feature>
<dbReference type="FunFam" id="1.10.510.10:FF:001143">
    <property type="entry name" value="Uncharacterized protein, isoform A"/>
    <property type="match status" value="1"/>
</dbReference>
<dbReference type="KEGG" id="dhe:111602187"/>
<dbReference type="InterPro" id="IPR017441">
    <property type="entry name" value="Protein_kinase_ATP_BS"/>
</dbReference>
<dbReference type="SMART" id="SM00220">
    <property type="entry name" value="S_TKc"/>
    <property type="match status" value="1"/>
</dbReference>
<feature type="region of interest" description="Disordered" evidence="5">
    <location>
        <begin position="463"/>
        <end position="537"/>
    </location>
</feature>
<feature type="compositionally biased region" description="Polar residues" evidence="5">
    <location>
        <begin position="381"/>
        <end position="391"/>
    </location>
</feature>
<dbReference type="PROSITE" id="PS00108">
    <property type="entry name" value="PROTEIN_KINASE_ST"/>
    <property type="match status" value="1"/>
</dbReference>
<dbReference type="AlphaFoldDB" id="A0A6J1M218"/>
<proteinExistence type="predicted"/>
<dbReference type="RefSeq" id="XP_023174915.2">
    <property type="nucleotide sequence ID" value="XM_023319147.2"/>
</dbReference>
<dbReference type="CTD" id="36302"/>
<organism evidence="7 8">
    <name type="scientific">Drosophila hydei</name>
    <name type="common">Fruit fly</name>
    <dbReference type="NCBI Taxonomy" id="7224"/>
    <lineage>
        <taxon>Eukaryota</taxon>
        <taxon>Metazoa</taxon>
        <taxon>Ecdysozoa</taxon>
        <taxon>Arthropoda</taxon>
        <taxon>Hexapoda</taxon>
        <taxon>Insecta</taxon>
        <taxon>Pterygota</taxon>
        <taxon>Neoptera</taxon>
        <taxon>Endopterygota</taxon>
        <taxon>Diptera</taxon>
        <taxon>Brachycera</taxon>
        <taxon>Muscomorpha</taxon>
        <taxon>Ephydroidea</taxon>
        <taxon>Drosophilidae</taxon>
        <taxon>Drosophila</taxon>
    </lineage>
</organism>
<dbReference type="GO" id="GO:0005524">
    <property type="term" value="F:ATP binding"/>
    <property type="evidence" value="ECO:0007669"/>
    <property type="project" value="UniProtKB-UniRule"/>
</dbReference>
<evidence type="ECO:0000256" key="2">
    <source>
        <dbReference type="ARBA" id="ARBA00022741"/>
    </source>
</evidence>
<feature type="compositionally biased region" description="Polar residues" evidence="5">
    <location>
        <begin position="18"/>
        <end position="28"/>
    </location>
</feature>
<evidence type="ECO:0000256" key="5">
    <source>
        <dbReference type="SAM" id="MobiDB-lite"/>
    </source>
</evidence>
<feature type="compositionally biased region" description="Basic and acidic residues" evidence="5">
    <location>
        <begin position="510"/>
        <end position="525"/>
    </location>
</feature>
<feature type="binding site" evidence="4">
    <location>
        <position position="182"/>
    </location>
    <ligand>
        <name>ATP</name>
        <dbReference type="ChEBI" id="CHEBI:30616"/>
    </ligand>
</feature>
<dbReference type="PROSITE" id="PS50011">
    <property type="entry name" value="PROTEIN_KINASE_DOM"/>
    <property type="match status" value="1"/>
</dbReference>
<dbReference type="OrthoDB" id="2687620at2759"/>
<dbReference type="Gene3D" id="3.30.200.20">
    <property type="entry name" value="Phosphorylase Kinase, domain 1"/>
    <property type="match status" value="1"/>
</dbReference>
<dbReference type="Proteomes" id="UP000504633">
    <property type="component" value="Unplaced"/>
</dbReference>
<evidence type="ECO:0000313" key="7">
    <source>
        <dbReference type="Proteomes" id="UP000504633"/>
    </source>
</evidence>
<feature type="region of interest" description="Disordered" evidence="5">
    <location>
        <begin position="827"/>
        <end position="966"/>
    </location>
</feature>
<dbReference type="FunFam" id="3.30.200.20:FF:000726">
    <property type="entry name" value="Uncharacterized protein, isoform A"/>
    <property type="match status" value="1"/>
</dbReference>
<dbReference type="FunFam" id="1.10.510.10:FF:001370">
    <property type="entry name" value="Uncharacterized protein, isoform A"/>
    <property type="match status" value="1"/>
</dbReference>
<dbReference type="OMA" id="NEDGYPV"/>
<feature type="compositionally biased region" description="Polar residues" evidence="5">
    <location>
        <begin position="909"/>
        <end position="921"/>
    </location>
</feature>
<dbReference type="PANTHER" id="PTHR11909">
    <property type="entry name" value="CASEIN KINASE-RELATED"/>
    <property type="match status" value="1"/>
</dbReference>
<dbReference type="InterPro" id="IPR008271">
    <property type="entry name" value="Ser/Thr_kinase_AS"/>
</dbReference>
<evidence type="ECO:0000256" key="4">
    <source>
        <dbReference type="PROSITE-ProRule" id="PRU10141"/>
    </source>
</evidence>
<feature type="compositionally biased region" description="Polar residues" evidence="5">
    <location>
        <begin position="940"/>
        <end position="952"/>
    </location>
</feature>
<gene>
    <name evidence="8" type="primary">LOC111602187</name>
</gene>
<dbReference type="GeneID" id="111602187"/>
<dbReference type="InterPro" id="IPR050235">
    <property type="entry name" value="CK1_Ser-Thr_kinase"/>
</dbReference>
<feature type="region of interest" description="Disordered" evidence="5">
    <location>
        <begin position="321"/>
        <end position="350"/>
    </location>
</feature>
<evidence type="ECO:0000259" key="6">
    <source>
        <dbReference type="PROSITE" id="PS50011"/>
    </source>
</evidence>